<accession>A0A6J4K988</accession>
<sequence length="104" mass="11976">MKALGFQKGEQMKKQRRNHSAAFKAKVALEAAKEEKTLAELAQQYGVHVKQISAWKQQLLEQVSEVFESRADKKRDFETEVKELHAKIGELTMERDFLSSKLGR</sequence>
<evidence type="ECO:0000313" key="1">
    <source>
        <dbReference type="EMBL" id="CAA9298176.1"/>
    </source>
</evidence>
<dbReference type="EMBL" id="CADCTR010001484">
    <property type="protein sequence ID" value="CAA9298176.1"/>
    <property type="molecule type" value="Genomic_DNA"/>
</dbReference>
<dbReference type="AlphaFoldDB" id="A0A6J4K988"/>
<dbReference type="PANTHER" id="PTHR33215">
    <property type="entry name" value="PROTEIN DISTAL ANTENNA"/>
    <property type="match status" value="1"/>
</dbReference>
<dbReference type="InterPro" id="IPR002514">
    <property type="entry name" value="Transposase_8"/>
</dbReference>
<dbReference type="SUPFAM" id="SSF48295">
    <property type="entry name" value="TrpR-like"/>
    <property type="match status" value="1"/>
</dbReference>
<organism evidence="1">
    <name type="scientific">uncultured Chloroflexia bacterium</name>
    <dbReference type="NCBI Taxonomy" id="1672391"/>
    <lineage>
        <taxon>Bacteria</taxon>
        <taxon>Bacillati</taxon>
        <taxon>Chloroflexota</taxon>
        <taxon>Chloroflexia</taxon>
        <taxon>environmental samples</taxon>
    </lineage>
</organism>
<dbReference type="InterPro" id="IPR051839">
    <property type="entry name" value="RD_transcriptional_regulator"/>
</dbReference>
<proteinExistence type="predicted"/>
<reference evidence="1" key="1">
    <citation type="submission" date="2020-02" db="EMBL/GenBank/DDBJ databases">
        <authorList>
            <person name="Meier V. D."/>
        </authorList>
    </citation>
    <scope>NUCLEOTIDE SEQUENCE</scope>
    <source>
        <strain evidence="1">AVDCRST_MAG93</strain>
    </source>
</reference>
<dbReference type="GO" id="GO:0006313">
    <property type="term" value="P:DNA transposition"/>
    <property type="evidence" value="ECO:0007669"/>
    <property type="project" value="InterPro"/>
</dbReference>
<dbReference type="GO" id="GO:0043565">
    <property type="term" value="F:sequence-specific DNA binding"/>
    <property type="evidence" value="ECO:0007669"/>
    <property type="project" value="InterPro"/>
</dbReference>
<dbReference type="InterPro" id="IPR010921">
    <property type="entry name" value="Trp_repressor/repl_initiator"/>
</dbReference>
<dbReference type="Gene3D" id="1.10.10.10">
    <property type="entry name" value="Winged helix-like DNA-binding domain superfamily/Winged helix DNA-binding domain"/>
    <property type="match status" value="1"/>
</dbReference>
<name>A0A6J4K988_9CHLR</name>
<dbReference type="GO" id="GO:0004803">
    <property type="term" value="F:transposase activity"/>
    <property type="evidence" value="ECO:0007669"/>
    <property type="project" value="InterPro"/>
</dbReference>
<gene>
    <name evidence="1" type="ORF">AVDCRST_MAG93-4414</name>
</gene>
<dbReference type="PANTHER" id="PTHR33215:SF11">
    <property type="entry name" value="BLR1542 PROTEIN"/>
    <property type="match status" value="1"/>
</dbReference>
<protein>
    <submittedName>
        <fullName evidence="1">Mobile element protein</fullName>
    </submittedName>
</protein>
<dbReference type="InterPro" id="IPR036388">
    <property type="entry name" value="WH-like_DNA-bd_sf"/>
</dbReference>
<dbReference type="Pfam" id="PF01527">
    <property type="entry name" value="HTH_Tnp_1"/>
    <property type="match status" value="1"/>
</dbReference>